<evidence type="ECO:0000313" key="3">
    <source>
        <dbReference type="EMBL" id="ARW68014.1"/>
    </source>
</evidence>
<dbReference type="SUPFAM" id="SSF69572">
    <property type="entry name" value="Activating enzymes of the ubiquitin-like proteins"/>
    <property type="match status" value="1"/>
</dbReference>
<evidence type="ECO:0000256" key="1">
    <source>
        <dbReference type="SAM" id="Phobius"/>
    </source>
</evidence>
<keyword evidence="1" id="KW-0812">Transmembrane</keyword>
<proteinExistence type="predicted"/>
<feature type="transmembrane region" description="Helical" evidence="1">
    <location>
        <begin position="41"/>
        <end position="67"/>
    </location>
</feature>
<geneLocation type="chloroplast" evidence="3"/>
<protein>
    <submittedName>
        <fullName evidence="3">Molybdopterin biosynthesis protein</fullName>
    </submittedName>
</protein>
<dbReference type="AlphaFoldDB" id="A0A1Z1MQJ4"/>
<sequence>MLNPNINIIKLNEKEYKQYAKHLILDKIGISGQKRLKKAKILIIGAGGLGCPTILYLAIAGVSYIGIIEYDKIELTNLNRQILYNEKDIGKSKILSAKKNVQNFNSHCKIITHSYYLNETNGKEIISYYDLIIDTSDNFNTRYNIDKICYLLHKTYIYAAVKEFDGQIAVFNYKSGLRYNNIYEHIHNLDSYNCNNDGVIGITTGQIGILQATEAIKIILGINKINDNCLTIINILQIATNQRKIFPNKLKRNTQMVKEKLFYSKNFISLKNLNKLNQDKINNLIILDIRKKQEFLKKHIKNSINIPLVNFKSYRTINYIMNNYYKKLIFIYCNSKNRSLIVSHILNKYELKNYIIVKKNNV</sequence>
<dbReference type="CDD" id="cd00158">
    <property type="entry name" value="RHOD"/>
    <property type="match status" value="1"/>
</dbReference>
<dbReference type="Gene3D" id="3.40.50.720">
    <property type="entry name" value="NAD(P)-binding Rossmann-like Domain"/>
    <property type="match status" value="1"/>
</dbReference>
<evidence type="ECO:0000259" key="2">
    <source>
        <dbReference type="PROSITE" id="PS50206"/>
    </source>
</evidence>
<gene>
    <name evidence="3" type="primary">moeB</name>
</gene>
<dbReference type="GO" id="GO:0008641">
    <property type="term" value="F:ubiquitin-like modifier activating enzyme activity"/>
    <property type="evidence" value="ECO:0007669"/>
    <property type="project" value="InterPro"/>
</dbReference>
<dbReference type="InterPro" id="IPR035985">
    <property type="entry name" value="Ubiquitin-activating_enz"/>
</dbReference>
<dbReference type="GO" id="GO:0005829">
    <property type="term" value="C:cytosol"/>
    <property type="evidence" value="ECO:0007669"/>
    <property type="project" value="TreeGrafter"/>
</dbReference>
<dbReference type="GO" id="GO:0004792">
    <property type="term" value="F:thiosulfate-cyanide sulfurtransferase activity"/>
    <property type="evidence" value="ECO:0007669"/>
    <property type="project" value="TreeGrafter"/>
</dbReference>
<keyword evidence="1" id="KW-0472">Membrane</keyword>
<dbReference type="Pfam" id="PF00899">
    <property type="entry name" value="ThiF"/>
    <property type="match status" value="1"/>
</dbReference>
<dbReference type="PANTHER" id="PTHR10953">
    <property type="entry name" value="UBIQUITIN-ACTIVATING ENZYME E1"/>
    <property type="match status" value="1"/>
</dbReference>
<dbReference type="EMBL" id="MF101450">
    <property type="protein sequence ID" value="ARW68014.1"/>
    <property type="molecule type" value="Genomic_DNA"/>
</dbReference>
<feature type="domain" description="Rhodanese" evidence="2">
    <location>
        <begin position="280"/>
        <end position="360"/>
    </location>
</feature>
<dbReference type="GO" id="GO:0008146">
    <property type="term" value="F:sulfotransferase activity"/>
    <property type="evidence" value="ECO:0007669"/>
    <property type="project" value="TreeGrafter"/>
</dbReference>
<keyword evidence="1" id="KW-1133">Transmembrane helix</keyword>
<dbReference type="PROSITE" id="PS50206">
    <property type="entry name" value="RHODANESE_3"/>
    <property type="match status" value="1"/>
</dbReference>
<dbReference type="InterPro" id="IPR036873">
    <property type="entry name" value="Rhodanese-like_dom_sf"/>
</dbReference>
<dbReference type="InterPro" id="IPR001763">
    <property type="entry name" value="Rhodanese-like_dom"/>
</dbReference>
<dbReference type="CDD" id="cd00757">
    <property type="entry name" value="ThiF_MoeB_HesA_family"/>
    <property type="match status" value="1"/>
</dbReference>
<organism evidence="3">
    <name type="scientific">Cliftonaea pectinata</name>
    <dbReference type="NCBI Taxonomy" id="2007206"/>
    <lineage>
        <taxon>Eukaryota</taxon>
        <taxon>Rhodophyta</taxon>
        <taxon>Florideophyceae</taxon>
        <taxon>Rhodymeniophycidae</taxon>
        <taxon>Ceramiales</taxon>
        <taxon>Rhodomelaceae</taxon>
        <taxon>Polyzonieae</taxon>
        <taxon>Cliftonaea</taxon>
    </lineage>
</organism>
<name>A0A1Z1MQJ4_9FLOR</name>
<dbReference type="InterPro" id="IPR045886">
    <property type="entry name" value="ThiF/MoeB/HesA"/>
</dbReference>
<dbReference type="GO" id="GO:0016779">
    <property type="term" value="F:nucleotidyltransferase activity"/>
    <property type="evidence" value="ECO:0007669"/>
    <property type="project" value="TreeGrafter"/>
</dbReference>
<keyword evidence="3" id="KW-0934">Plastid</keyword>
<dbReference type="RefSeq" id="YP_009398988.1">
    <property type="nucleotide sequence ID" value="NC_035294.1"/>
</dbReference>
<dbReference type="InterPro" id="IPR000594">
    <property type="entry name" value="ThiF_NAD_FAD-bd"/>
</dbReference>
<keyword evidence="3" id="KW-0150">Chloroplast</keyword>
<reference evidence="3" key="1">
    <citation type="journal article" date="2017" name="J. Phycol.">
        <title>Analysis of chloroplast genomes and a supermatrix inform reclassification of the Rhodomelaceae (Rhodophyta).</title>
        <authorList>
            <person name="Diaz-Tapia P."/>
            <person name="Maggs C.A."/>
            <person name="West J.A."/>
            <person name="Verbruggen H."/>
        </authorList>
    </citation>
    <scope>NUCLEOTIDE SEQUENCE</scope>
    <source>
        <strain evidence="3">PD1561</strain>
    </source>
</reference>
<dbReference type="PANTHER" id="PTHR10953:SF102">
    <property type="entry name" value="ADENYLYLTRANSFERASE AND SULFURTRANSFERASE MOCS3"/>
    <property type="match status" value="1"/>
</dbReference>
<accession>A0A1Z1MQJ4</accession>
<dbReference type="GeneID" id="33361500"/>
<dbReference type="Gene3D" id="3.40.250.10">
    <property type="entry name" value="Rhodanese-like domain"/>
    <property type="match status" value="1"/>
</dbReference>
<dbReference type="Pfam" id="PF00581">
    <property type="entry name" value="Rhodanese"/>
    <property type="match status" value="1"/>
</dbReference>